<proteinExistence type="predicted"/>
<accession>A0A7D8UVW4</accession>
<organism evidence="2 3">
    <name type="scientific">Lachnellula cervina</name>
    <dbReference type="NCBI Taxonomy" id="1316786"/>
    <lineage>
        <taxon>Eukaryota</taxon>
        <taxon>Fungi</taxon>
        <taxon>Dikarya</taxon>
        <taxon>Ascomycota</taxon>
        <taxon>Pezizomycotina</taxon>
        <taxon>Leotiomycetes</taxon>
        <taxon>Helotiales</taxon>
        <taxon>Lachnaceae</taxon>
        <taxon>Lachnellula</taxon>
    </lineage>
</organism>
<protein>
    <submittedName>
        <fullName evidence="2">NAD-dependent malic enzyme</fullName>
    </submittedName>
</protein>
<feature type="region of interest" description="Disordered" evidence="1">
    <location>
        <begin position="1"/>
        <end position="52"/>
    </location>
</feature>
<feature type="compositionally biased region" description="Low complexity" evidence="1">
    <location>
        <begin position="7"/>
        <end position="37"/>
    </location>
</feature>
<dbReference type="InterPro" id="IPR046346">
    <property type="entry name" value="Aminoacid_DH-like_N_sf"/>
</dbReference>
<evidence type="ECO:0000313" key="3">
    <source>
        <dbReference type="Proteomes" id="UP000481288"/>
    </source>
</evidence>
<keyword evidence="3" id="KW-1185">Reference proteome</keyword>
<reference evidence="2 3" key="1">
    <citation type="submission" date="2018-05" db="EMBL/GenBank/DDBJ databases">
        <title>Whole genome sequencing for identification of molecular markers to develop diagnostic detection tools for the regulated plant pathogen Lachnellula willkommii.</title>
        <authorList>
            <person name="Giroux E."/>
            <person name="Bilodeau G."/>
        </authorList>
    </citation>
    <scope>NUCLEOTIDE SEQUENCE [LARGE SCALE GENOMIC DNA]</scope>
    <source>
        <strain evidence="2 3">CBS 625.97</strain>
    </source>
</reference>
<name>A0A7D8UVW4_9HELO</name>
<dbReference type="AlphaFoldDB" id="A0A7D8UVW4"/>
<comment type="caution">
    <text evidence="2">The sequence shown here is derived from an EMBL/GenBank/DDBJ whole genome shotgun (WGS) entry which is preliminary data.</text>
</comment>
<gene>
    <name evidence="2" type="primary">maeA</name>
    <name evidence="2" type="ORF">LCER1_G005661</name>
</gene>
<dbReference type="SUPFAM" id="SSF53223">
    <property type="entry name" value="Aminoacid dehydrogenase-like, N-terminal domain"/>
    <property type="match status" value="1"/>
</dbReference>
<evidence type="ECO:0000313" key="2">
    <source>
        <dbReference type="EMBL" id="TVY56757.1"/>
    </source>
</evidence>
<feature type="compositionally biased region" description="Polar residues" evidence="1">
    <location>
        <begin position="38"/>
        <end position="50"/>
    </location>
</feature>
<sequence>MASYHYSTTPPSDISTPRSSSPSSVTSRSSNTTTTISKRMSLSQRRSSGFNPMASVDTTAIEAAMKMSSLDVLKGYSQDSFGVINQYRETDYVPQHKAGGYQVIREPAWNKGTSFTPDERLSKNLTGLIPHVLESLETQCLQAMRMINTRGTNIDKYLYLLG</sequence>
<dbReference type="Proteomes" id="UP000481288">
    <property type="component" value="Unassembled WGS sequence"/>
</dbReference>
<dbReference type="OrthoDB" id="5365701at2759"/>
<evidence type="ECO:0000256" key="1">
    <source>
        <dbReference type="SAM" id="MobiDB-lite"/>
    </source>
</evidence>
<dbReference type="Gene3D" id="1.20.1370.30">
    <property type="match status" value="1"/>
</dbReference>
<dbReference type="EMBL" id="QGMG01000135">
    <property type="protein sequence ID" value="TVY56757.1"/>
    <property type="molecule type" value="Genomic_DNA"/>
</dbReference>